<name>Q9PX90_RFVKA</name>
<dbReference type="InterPro" id="IPR013783">
    <property type="entry name" value="Ig-like_fold"/>
</dbReference>
<reference evidence="5" key="21">
    <citation type="journal article" date="1999" name="J. Mol. Biol.">
        <title>Shope fibroma virus DNA topoisomerase catalyses holliday junction resolution and hairpin formation in vitro.</title>
        <authorList>
            <person name="Palaniyar N."/>
            <person name="Gerasimopoulos E."/>
            <person name="Evans D.H."/>
        </authorList>
    </citation>
    <scope>NUCLEOTIDE SEQUENCE [LARGE SCALE GENOMIC DNA]</scope>
    <source>
        <strain evidence="5">Kasza</strain>
    </source>
</reference>
<organism evidence="5">
    <name type="scientific">Rabbit fibroma virus (strain Kasza)</name>
    <name type="common">RFV</name>
    <name type="synonym">Shope fibroma virus (strain Kasza)</name>
    <dbReference type="NCBI Taxonomy" id="10272"/>
    <lineage>
        <taxon>Viruses</taxon>
        <taxon>Varidnaviria</taxon>
        <taxon>Bamfordvirae</taxon>
        <taxon>Nucleocytoviricota</taxon>
        <taxon>Pokkesviricetes</taxon>
        <taxon>Chitovirales</taxon>
        <taxon>Poxviridae</taxon>
        <taxon>Chordopoxvirinae</taxon>
        <taxon>Leporipoxvirus</taxon>
        <taxon>Leporipoxvirus shope</taxon>
        <taxon>Rabbit fibroma virus</taxon>
    </lineage>
</organism>
<reference evidence="5" key="18">
    <citation type="journal article" date="1995" name="Virology">
        <title>Myxoma virus and Shope fibroma virus encode dual-specificity tyrosine/serine phosphatases which are essential for virus viability.</title>
        <authorList>
            <person name="Mossman K."/>
            <person name="Ostergaard H."/>
            <person name="Upton C."/>
            <person name="McFadden G."/>
        </authorList>
    </citation>
    <scope>NUCLEOTIDE SEQUENCE [LARGE SCALE GENOMIC DNA]</scope>
    <source>
        <strain evidence="5">Kasza</strain>
    </source>
</reference>
<dbReference type="RefSeq" id="NP_052042.1">
    <property type="nucleotide sequence ID" value="NC_001266.1"/>
</dbReference>
<reference evidence="5" key="10">
    <citation type="journal article" date="1991" name="Biochem. Biophys. Res. Commun.">
        <title>T2 open reading frame from the Shope fibroma virus encodes a soluble form of the TNF receptor.</title>
        <authorList>
            <person name="Smith C.A."/>
            <person name="Davis T."/>
            <person name="Wignall J.M."/>
            <person name="Din W.S."/>
            <person name="Farrah T."/>
            <person name="Upton C."/>
            <person name="McFadden G."/>
            <person name="Goodwin R.G."/>
        </authorList>
    </citation>
    <scope>NUCLEOTIDE SEQUENCE [LARGE SCALE GENOMIC DNA]</scope>
    <source>
        <strain evidence="5">Kasza</strain>
    </source>
</reference>
<dbReference type="Pfam" id="PF20634">
    <property type="entry name" value="IFNGR1_transm"/>
    <property type="match status" value="1"/>
</dbReference>
<gene>
    <name evidence="4" type="primary">s007R</name>
    <name evidence="3" type="synonym">s007L</name>
</gene>
<reference evidence="3 5" key="19">
    <citation type="journal article" date="1995" name="Virology">
        <title>Species specificity of ectromelia virus and vaccinia virus interferon-gamma binding proteins.</title>
        <authorList>
            <person name="Mossman K."/>
            <person name="Upton C."/>
            <person name="Buller R.M."/>
            <person name="McFadden G."/>
        </authorList>
    </citation>
    <scope>NUCLEOTIDE SEQUENCE [LARGE SCALE GENOMIC DNA]</scope>
    <source>
        <strain evidence="3 5">Kasza</strain>
    </source>
</reference>
<reference evidence="4 5" key="1">
    <citation type="journal article" date="1984" name="J. Virol.">
        <title>Tumorigenic poxviruses: construction of the composite physical map of the Shope fibroma virus genome.</title>
        <authorList>
            <person name="Delange A.M."/>
            <person name="Macaulay C."/>
            <person name="Block W."/>
            <person name="Mueller T."/>
            <person name="McFadden G."/>
        </authorList>
    </citation>
    <scope>NUCLEOTIDE SEQUENCE [LARGE SCALE GENOMIC DNA]</scope>
    <source>
        <strain evidence="4 5">Kasza</strain>
    </source>
</reference>
<reference evidence="4 5" key="12">
    <citation type="journal article" date="1991" name="Virology">
        <title>Sequence and analysis of a portion of the genomes of Shope fibroma virus and malignant rabbit fibroma virus that is important for viral replication in lymphocytes.</title>
        <authorList>
            <person name="Strayer D.S."/>
            <person name="Jerng H.H."/>
            <person name="O'Connor K."/>
        </authorList>
    </citation>
    <scope>NUCLEOTIDE SEQUENCE [LARGE SCALE GENOMIC DNA]</scope>
    <source>
        <strain evidence="4 5">Kasza</strain>
    </source>
</reference>
<reference evidence="5" key="7">
    <citation type="journal article" date="1990" name="Virology">
        <title>Identification and DNA sequence of the Shope fibroma virus DNA topoisomerase gene.</title>
        <authorList>
            <person name="Upton C."/>
            <person name="Opgenorth A."/>
            <person name="Traktman P."/>
            <person name="McFadden G."/>
        </authorList>
    </citation>
    <scope>NUCLEOTIDE SEQUENCE [LARGE SCALE GENOMIC DNA]</scope>
    <source>
        <strain evidence="5">Kasza</strain>
    </source>
</reference>
<dbReference type="Gene3D" id="2.60.40.10">
    <property type="entry name" value="Immunoglobulins"/>
    <property type="match status" value="1"/>
</dbReference>
<dbReference type="SUPFAM" id="SSF49265">
    <property type="entry name" value="Fibronectin type III"/>
    <property type="match status" value="1"/>
</dbReference>
<proteinExistence type="inferred from homology"/>
<reference evidence="5" key="6">
    <citation type="journal article" date="1988" name="Virology">
        <title>Tumorigenic poxviruses: fine analysis of the recombination junctions in malignant rabbit fibroma virus, a recombinant between Shope fibroma virus and myxoma virus.</title>
        <authorList>
            <person name="Upton C."/>
            <person name="Macen J.L."/>
            <person name="Maranchuk R.A."/>
            <person name="DeLange A.M."/>
            <person name="McFadden G."/>
        </authorList>
    </citation>
    <scope>NUCLEOTIDE SEQUENCE [LARGE SCALE GENOMIC DNA]</scope>
    <source>
        <strain evidence="5">Kasza</strain>
    </source>
</reference>
<evidence type="ECO:0000259" key="2">
    <source>
        <dbReference type="Pfam" id="PF07140"/>
    </source>
</evidence>
<dbReference type="RefSeq" id="NP_051894.1">
    <property type="nucleotide sequence ID" value="NC_001266.1"/>
</dbReference>
<reference evidence="5" key="5">
    <citation type="journal article" date="1987" name="Virology">
        <title>Tumorigenic poxviruses: genomic organization and DNA sequence of the telomeric region of the Shope fibroma virus genome.</title>
        <authorList>
            <person name="Upton C."/>
            <person name="DeLange A.M."/>
            <person name="McFadden G."/>
        </authorList>
    </citation>
    <scope>NUCLEOTIDE SEQUENCE [LARGE SCALE GENOMIC DNA]</scope>
    <source>
        <strain evidence="5">Kasza</strain>
    </source>
</reference>
<sequence length="262" mass="30614">MKERLFFIWFLTVTSTDTVRLTSYDLNIFVNWRDDGYAYNVSIKPYTTGTWINVCEWASSSCNVSAALQNDLDIMTWVRLTRLGESIEYSLEPTCNVARFSPPEVRLSRLGPSVEVVIQHSVVNLRGDNVPVYGYPFCDDYFGYKMFFLFSNDKHAEYDVDDRYCDYVQCRFTIESQERVCVTAVLVYGNSYRSEAGEDVCVSELVKYVVDPYIVKKPSDLEDVKRIISNEYRFDKTEERSRLEDLYLMIASMFQRLVEDIF</sequence>
<organismHost>
    <name type="scientific">Oryctolagus cuniculus</name>
    <name type="common">Rabbit</name>
    <dbReference type="NCBI Taxonomy" id="9986"/>
</organismHost>
<dbReference type="EMBL" id="AF170722">
    <property type="protein sequence ID" value="AAF17890.1"/>
    <property type="molecule type" value="Genomic_DNA"/>
</dbReference>
<reference evidence="5" key="15">
    <citation type="journal article" date="1993" name="Proc. Natl. Acad. Sci. U.S.A.">
        <title>Identification of a poxvirus gene encoding a uracil-DNA glycosylase.</title>
        <authorList>
            <person name="Upton C."/>
            <person name="Stuart D.T."/>
            <person name="McFadden G."/>
        </authorList>
    </citation>
    <scope>NUCLEOTIDE SEQUENCE [LARGE SCALE GENOMIC DNA]</scope>
    <source>
        <strain evidence="5">Kasza</strain>
    </source>
</reference>
<keyword evidence="5" id="KW-1185">Reference proteome</keyword>
<reference evidence="5" key="22">
    <citation type="journal article" date="1999" name="J. Virol.">
        <title>Myxoma virus encodes an alpha2,3-sialyltransferase that enhances virulence.</title>
        <authorList>
            <person name="Jackson R.J."/>
            <person name="Hall D.F."/>
            <person name="Kerr P.J."/>
        </authorList>
    </citation>
    <scope>NUCLEOTIDE SEQUENCE [LARGE SCALE GENOMIC DNA]</scope>
    <source>
        <strain evidence="5">Kasza</strain>
    </source>
</reference>
<reference evidence="5" key="9">
    <citation type="journal article" date="1990" name="Virology">
        <title>Tumorigenic poxviruses: characterization of the expression of an epidermal growth factor related gene in Shope fibroma virus.</title>
        <authorList>
            <person name="Chang W."/>
            <person name="Macaulay C."/>
            <person name="Hu S.L."/>
            <person name="Tam J.P."/>
            <person name="McFadden G."/>
        </authorList>
    </citation>
    <scope>NUCLEOTIDE SEQUENCE [LARGE SCALE GENOMIC DNA]</scope>
    <source>
        <strain evidence="5">Kasza</strain>
    </source>
</reference>
<reference evidence="4 5" key="23">
    <citation type="journal article" date="1999" name="Virology">
        <title>The complete genome sequence of shope (Rabbit) fibroma virus.</title>
        <authorList>
            <person name="Willer D.O."/>
            <person name="McFadden G."/>
            <person name="Evans D.H."/>
        </authorList>
    </citation>
    <scope>NUCLEOTIDE SEQUENCE [LARGE SCALE GENOMIC DNA]</scope>
    <source>
        <strain evidence="4 5">Kasza</strain>
    </source>
</reference>
<dbReference type="InterPro" id="IPR036116">
    <property type="entry name" value="FN3_sf"/>
</dbReference>
<reference evidence="5" key="14">
    <citation type="journal article" date="1992" name="Virus Res.">
        <title>Sequence and analysis of the BamHI 'D' fragment of Shope fibroma virus: comparison with similar regions of related poxviruses.</title>
        <authorList>
            <person name="Strayer D.S."/>
            <person name="Jerng H.H."/>
        </authorList>
    </citation>
    <scope>NUCLEOTIDE SEQUENCE [LARGE SCALE GENOMIC DNA]</scope>
    <source>
        <strain evidence="5">Kasza</strain>
    </source>
</reference>
<evidence type="ECO:0000256" key="1">
    <source>
        <dbReference type="ARBA" id="ARBA00005399"/>
    </source>
</evidence>
<evidence type="ECO:0000313" key="3">
    <source>
        <dbReference type="EMBL" id="AAF17890.1"/>
    </source>
</evidence>
<dbReference type="KEGG" id="vg:1486996"/>
<dbReference type="GO" id="GO:0004896">
    <property type="term" value="F:cytokine receptor activity"/>
    <property type="evidence" value="ECO:0007669"/>
    <property type="project" value="InterPro"/>
</dbReference>
<reference evidence="3 5" key="4">
    <citation type="journal article" date="1986" name="Virology">
        <title>Tumorigenic poxviruses: analysis of viral DNA sequences implicated in the tumorigenicity of Shope fibroma virus and malignant rabbit virus.</title>
        <authorList>
            <person name="Upton C."/>
            <person name="McFadden G."/>
        </authorList>
    </citation>
    <scope>NUCLEOTIDE SEQUENCE [LARGE SCALE GENOMIC DNA]</scope>
    <source>
        <strain evidence="3 5">Kasza</strain>
    </source>
</reference>
<dbReference type="Pfam" id="PF07140">
    <property type="entry name" value="IFNGR1_D2"/>
    <property type="match status" value="1"/>
</dbReference>
<reference evidence="5" key="20">
    <citation type="journal article" date="1997" name="Virology">
        <title>The T1/35kDa family of poxvirus-secreted proteins bind chemokines and modulate leukocyte influx into virus-infected tissues.</title>
        <authorList>
            <person name="Graham K.A."/>
            <person name="Lalani A.S."/>
            <person name="Macen J.L."/>
            <person name="Ness T.L."/>
            <person name="Barry M."/>
            <person name="Liu L.Y."/>
            <person name="Lucas A."/>
            <person name="Clark-Lewis I."/>
            <person name="Moyer R.W."/>
            <person name="McFadden G."/>
        </authorList>
    </citation>
    <scope>NUCLEOTIDE SEQUENCE [LARGE SCALE GENOMIC DNA]</scope>
    <source>
        <strain evidence="5">Kasza</strain>
    </source>
</reference>
<evidence type="ECO:0000313" key="4">
    <source>
        <dbReference type="EMBL" id="AAF18035.1"/>
    </source>
</evidence>
<dbReference type="EMBL" id="AF170722">
    <property type="protein sequence ID" value="AAF18035.1"/>
    <property type="molecule type" value="Genomic_DNA"/>
</dbReference>
<dbReference type="Proteomes" id="UP000000868">
    <property type="component" value="Segment"/>
</dbReference>
<evidence type="ECO:0000313" key="5">
    <source>
        <dbReference type="Proteomes" id="UP000000868"/>
    </source>
</evidence>
<reference evidence="3 5" key="8">
    <citation type="journal article" date="1990" name="Virology">
        <title>The complete DNA sequence of vaccinia virus.</title>
        <authorList>
            <person name="Goebel S.J."/>
            <person name="Johnson G.P."/>
            <person name="Perkus M.E."/>
            <person name="Davis S.W."/>
            <person name="Winslow J.P."/>
            <person name="Paoletti E."/>
        </authorList>
    </citation>
    <scope>NUCLEOTIDE SEQUENCE [LARGE SCALE GENOMIC DNA]</scope>
    <source>
        <strain evidence="3 5">Kasza</strain>
    </source>
</reference>
<accession>Q9PX90</accession>
<dbReference type="KEGG" id="vg:1486851"/>
<feature type="domain" description="Interferon gamma receptor D2" evidence="2">
    <location>
        <begin position="104"/>
        <end position="205"/>
    </location>
</feature>
<reference evidence="5" key="11">
    <citation type="journal article" date="1991" name="Virology">
        <title>Identification and DNA sequence of the large subunit of the capping enzyme from Shope fibroma virus.</title>
        <authorList>
            <person name="Upton C."/>
            <person name="Stuart D."/>
            <person name="McFadden G."/>
        </authorList>
    </citation>
    <scope>NUCLEOTIDE SEQUENCE [LARGE SCALE GENOMIC DNA]</scope>
    <source>
        <strain evidence="5">Kasza</strain>
    </source>
</reference>
<reference evidence="5" key="2">
    <citation type="journal article" date="1986" name="J. Virol.">
        <title>Identification and nucleotide sequence of the thymidine kinase gene of Shope fibroma virus.</title>
        <authorList>
            <person name="Upton C."/>
            <person name="McFadden G."/>
        </authorList>
    </citation>
    <scope>NUCLEOTIDE SEQUENCE [LARGE SCALE GENOMIC DNA]</scope>
    <source>
        <strain evidence="5">Kasza</strain>
    </source>
</reference>
<reference evidence="5" key="16">
    <citation type="journal article" date="1994" name="J. Virol.">
        <title>A poxvirus protein with a RING finger motif binds zinc and localizes in virus factories.</title>
        <authorList>
            <person name="Upton C."/>
            <person name="Schiff L."/>
            <person name="Rice S.A."/>
            <person name="Dowdeswell T."/>
            <person name="Yang X."/>
            <person name="McFadden G."/>
        </authorList>
    </citation>
    <scope>NUCLEOTIDE SEQUENCE [LARGE SCALE GENOMIC DNA]</scope>
    <source>
        <strain evidence="5">Kasza</strain>
    </source>
</reference>
<dbReference type="InterPro" id="IPR021126">
    <property type="entry name" value="IFN_gamma_rc_D2_pox/mammal"/>
</dbReference>
<reference evidence="5" key="3">
    <citation type="journal article" date="1986" name="Mol. Cell. Biol.">
        <title>DNA sequence homology between the terminal inverted repeats of Shope fibroma virus and an endogenous cellular plasmid species.</title>
        <authorList>
            <person name="Upton C."/>
            <person name="McFadden G."/>
        </authorList>
    </citation>
    <scope>NUCLEOTIDE SEQUENCE [LARGE SCALE GENOMIC DNA]</scope>
    <source>
        <strain evidence="5">Kasza</strain>
    </source>
</reference>
<dbReference type="GO" id="GO:0060333">
    <property type="term" value="P:type II interferon-mediated signaling pathway"/>
    <property type="evidence" value="ECO:0007669"/>
    <property type="project" value="InterPro"/>
</dbReference>
<comment type="similarity">
    <text evidence="1">Belongs to the type II cytokine receptor family.</text>
</comment>
<protein>
    <submittedName>
        <fullName evidence="3">Gp007L</fullName>
    </submittedName>
    <submittedName>
        <fullName evidence="4">Gp007R</fullName>
    </submittedName>
</protein>
<reference evidence="5" key="17">
    <citation type="journal article" date="1994" name="Virology">
        <title>Characterization of the Shope fibroma virus DNA ligase gene.</title>
        <authorList>
            <person name="Parks R.J."/>
            <person name="Lichty B.D."/>
            <person name="Karakis C."/>
            <person name="Evans D.H."/>
        </authorList>
    </citation>
    <scope>NUCLEOTIDE SEQUENCE [LARGE SCALE GENOMIC DNA]</scope>
    <source>
        <strain evidence="5">Kasza</strain>
    </source>
</reference>
<reference evidence="5" key="13">
    <citation type="journal article" date="1992" name="J. Gen. Virol.">
        <title>Nucleotide sequence analysis of a unique near-terminal region of the tumorigenic poxvirus, Shope fibroma virus.</title>
        <authorList>
            <person name="Massung R.F."/>
            <person name="McFadden G."/>
            <person name="Moyer R.W."/>
        </authorList>
    </citation>
    <scope>NUCLEOTIDE SEQUENCE [LARGE SCALE GENOMIC DNA]</scope>
    <source>
        <strain evidence="5">Kasza</strain>
    </source>
</reference>